<evidence type="ECO:0000256" key="4">
    <source>
        <dbReference type="ARBA" id="ARBA00022898"/>
    </source>
</evidence>
<evidence type="ECO:0000256" key="7">
    <source>
        <dbReference type="RuleBase" id="RU000382"/>
    </source>
</evidence>
<dbReference type="AlphaFoldDB" id="A0A4U6RL34"/>
<sequence>MLESKDLKRLDELFFSMQEANACFLGYPFAKGFDYEPLWRFMSLTGNNLGDPFEPGTYRVNSHDFECEVVDFFARLFRAPACEAWGYVTNGGTEGNIYGLYIARELYPDAVVYFSRDTHYSVSKGVRLLGLEHSVVRSQSNGEMDYEDLVQKATRVRNRPAVVVANIGTTMKEGKDDTRKIRAVLRDIGISAIYIHSDAALCGPYAPLLDPKPAFDFADGADSITLSGHKFLGAPMPCGVVLAQKLHVQRIMRTIDYIGSSDMTLSGSRNAYTPIILWYAIRSMGIEGIKRMFDQCEQLAAYTTNELNVRGVSAWRNPNALTVVFPPVEGCIKTKWQIATQDVSHLVVTPGTTKHQTDALIEAITGRKRQAS</sequence>
<evidence type="ECO:0000256" key="2">
    <source>
        <dbReference type="ARBA" id="ARBA00009533"/>
    </source>
</evidence>
<gene>
    <name evidence="8" type="ORF">FDV58_34410</name>
</gene>
<dbReference type="RefSeq" id="WP_137483059.1">
    <property type="nucleotide sequence ID" value="NZ_SZZP01000028.1"/>
</dbReference>
<dbReference type="EMBL" id="SZZP01000028">
    <property type="protein sequence ID" value="TKV74082.1"/>
    <property type="molecule type" value="Genomic_DNA"/>
</dbReference>
<dbReference type="InterPro" id="IPR015424">
    <property type="entry name" value="PyrdxlP-dep_Trfase"/>
</dbReference>
<dbReference type="PANTHER" id="PTHR46101:SF2">
    <property type="entry name" value="SERINE DECARBOXYLASE"/>
    <property type="match status" value="1"/>
</dbReference>
<name>A0A4U6RL34_BRAEL</name>
<feature type="modified residue" description="N6-(pyridoxal phosphate)lysine" evidence="6">
    <location>
        <position position="230"/>
    </location>
</feature>
<keyword evidence="3" id="KW-0210">Decarboxylase</keyword>
<evidence type="ECO:0000256" key="5">
    <source>
        <dbReference type="ARBA" id="ARBA00023239"/>
    </source>
</evidence>
<dbReference type="InterPro" id="IPR015421">
    <property type="entry name" value="PyrdxlP-dep_Trfase_major"/>
</dbReference>
<comment type="cofactor">
    <cofactor evidence="1 6 7">
        <name>pyridoxal 5'-phosphate</name>
        <dbReference type="ChEBI" id="CHEBI:597326"/>
    </cofactor>
</comment>
<reference evidence="8 9" key="1">
    <citation type="submission" date="2019-05" db="EMBL/GenBank/DDBJ databases">
        <title>Draft Genome of Bradyrhizobium elkanii strain SEMIA 938, Used in Commercial Inoculants for Lupinus spp. in Brazil.</title>
        <authorList>
            <person name="Hungria M."/>
            <person name="Delamuta J.R.M."/>
            <person name="Ribeiro R.A."/>
            <person name="Nogueira M.A."/>
        </authorList>
    </citation>
    <scope>NUCLEOTIDE SEQUENCE [LARGE SCALE GENOMIC DNA]</scope>
    <source>
        <strain evidence="8 9">Semia 938</strain>
    </source>
</reference>
<dbReference type="InterPro" id="IPR002129">
    <property type="entry name" value="PyrdxlP-dep_de-COase"/>
</dbReference>
<dbReference type="Proteomes" id="UP000305095">
    <property type="component" value="Unassembled WGS sequence"/>
</dbReference>
<dbReference type="InterPro" id="IPR051151">
    <property type="entry name" value="Group_II_Decarboxylase"/>
</dbReference>
<keyword evidence="4 6" id="KW-0663">Pyridoxal phosphate</keyword>
<evidence type="ECO:0000313" key="9">
    <source>
        <dbReference type="Proteomes" id="UP000305095"/>
    </source>
</evidence>
<evidence type="ECO:0000313" key="8">
    <source>
        <dbReference type="EMBL" id="TKV74082.1"/>
    </source>
</evidence>
<evidence type="ECO:0000256" key="1">
    <source>
        <dbReference type="ARBA" id="ARBA00001933"/>
    </source>
</evidence>
<dbReference type="Pfam" id="PF00282">
    <property type="entry name" value="Pyridoxal_deC"/>
    <property type="match status" value="1"/>
</dbReference>
<keyword evidence="5 7" id="KW-0456">Lyase</keyword>
<dbReference type="GO" id="GO:0030170">
    <property type="term" value="F:pyridoxal phosphate binding"/>
    <property type="evidence" value="ECO:0007669"/>
    <property type="project" value="InterPro"/>
</dbReference>
<proteinExistence type="inferred from homology"/>
<organism evidence="8 9">
    <name type="scientific">Bradyrhizobium elkanii</name>
    <dbReference type="NCBI Taxonomy" id="29448"/>
    <lineage>
        <taxon>Bacteria</taxon>
        <taxon>Pseudomonadati</taxon>
        <taxon>Pseudomonadota</taxon>
        <taxon>Alphaproteobacteria</taxon>
        <taxon>Hyphomicrobiales</taxon>
        <taxon>Nitrobacteraceae</taxon>
        <taxon>Bradyrhizobium</taxon>
    </lineage>
</organism>
<comment type="similarity">
    <text evidence="2 7">Belongs to the group II decarboxylase family.</text>
</comment>
<evidence type="ECO:0000256" key="3">
    <source>
        <dbReference type="ARBA" id="ARBA00022793"/>
    </source>
</evidence>
<dbReference type="Gene3D" id="3.40.640.10">
    <property type="entry name" value="Type I PLP-dependent aspartate aminotransferase-like (Major domain)"/>
    <property type="match status" value="1"/>
</dbReference>
<dbReference type="NCBIfam" id="NF002748">
    <property type="entry name" value="PRK02769.1"/>
    <property type="match status" value="1"/>
</dbReference>
<dbReference type="PANTHER" id="PTHR46101">
    <property type="match status" value="1"/>
</dbReference>
<evidence type="ECO:0000256" key="6">
    <source>
        <dbReference type="PIRSR" id="PIRSR602129-50"/>
    </source>
</evidence>
<dbReference type="SUPFAM" id="SSF53383">
    <property type="entry name" value="PLP-dependent transferases"/>
    <property type="match status" value="1"/>
</dbReference>
<accession>A0A4U6RL34</accession>
<dbReference type="GO" id="GO:0019752">
    <property type="term" value="P:carboxylic acid metabolic process"/>
    <property type="evidence" value="ECO:0007669"/>
    <property type="project" value="InterPro"/>
</dbReference>
<comment type="caution">
    <text evidence="8">The sequence shown here is derived from an EMBL/GenBank/DDBJ whole genome shotgun (WGS) entry which is preliminary data.</text>
</comment>
<dbReference type="EC" id="4.1.1.22" evidence="8"/>
<dbReference type="GO" id="GO:0004398">
    <property type="term" value="F:histidine decarboxylase activity"/>
    <property type="evidence" value="ECO:0007669"/>
    <property type="project" value="UniProtKB-EC"/>
</dbReference>
<protein>
    <submittedName>
        <fullName evidence="8">Histidine decarboxylase</fullName>
        <ecNumber evidence="8">4.1.1.22</ecNumber>
    </submittedName>
</protein>